<keyword evidence="1" id="KW-0812">Transmembrane</keyword>
<protein>
    <submittedName>
        <fullName evidence="2">Uncharacterized protein</fullName>
    </submittedName>
</protein>
<dbReference type="Proteomes" id="UP000075902">
    <property type="component" value="Unassembled WGS sequence"/>
</dbReference>
<name>A0A182TEZ5_9DIPT</name>
<keyword evidence="1" id="KW-1133">Transmembrane helix</keyword>
<proteinExistence type="predicted"/>
<keyword evidence="1" id="KW-0472">Membrane</keyword>
<evidence type="ECO:0000313" key="2">
    <source>
        <dbReference type="EnsemblMetazoa" id="AMEC001126-PA"/>
    </source>
</evidence>
<dbReference type="VEuPathDB" id="VectorBase:AMEC001126"/>
<dbReference type="EnsemblMetazoa" id="AMEC001126-RA">
    <property type="protein sequence ID" value="AMEC001126-PA"/>
    <property type="gene ID" value="AMEC001126"/>
</dbReference>
<evidence type="ECO:0000313" key="3">
    <source>
        <dbReference type="Proteomes" id="UP000075902"/>
    </source>
</evidence>
<accession>A0A182TEZ5</accession>
<organism evidence="2 3">
    <name type="scientific">Anopheles melas</name>
    <dbReference type="NCBI Taxonomy" id="34690"/>
    <lineage>
        <taxon>Eukaryota</taxon>
        <taxon>Metazoa</taxon>
        <taxon>Ecdysozoa</taxon>
        <taxon>Arthropoda</taxon>
        <taxon>Hexapoda</taxon>
        <taxon>Insecta</taxon>
        <taxon>Pterygota</taxon>
        <taxon>Neoptera</taxon>
        <taxon>Endopterygota</taxon>
        <taxon>Diptera</taxon>
        <taxon>Nematocera</taxon>
        <taxon>Culicoidea</taxon>
        <taxon>Culicidae</taxon>
        <taxon>Anophelinae</taxon>
        <taxon>Anopheles</taxon>
    </lineage>
</organism>
<evidence type="ECO:0000256" key="1">
    <source>
        <dbReference type="SAM" id="Phobius"/>
    </source>
</evidence>
<reference evidence="3" key="1">
    <citation type="submission" date="2014-01" db="EMBL/GenBank/DDBJ databases">
        <title>The Genome Sequence of Anopheles melas CM1001059_A (V2).</title>
        <authorList>
            <consortium name="The Broad Institute Genomics Platform"/>
            <person name="Neafsey D.E."/>
            <person name="Besansky N."/>
            <person name="Howell P."/>
            <person name="Walton C."/>
            <person name="Young S.K."/>
            <person name="Zeng Q."/>
            <person name="Gargeya S."/>
            <person name="Fitzgerald M."/>
            <person name="Haas B."/>
            <person name="Abouelleil A."/>
            <person name="Allen A.W."/>
            <person name="Alvarado L."/>
            <person name="Arachchi H.M."/>
            <person name="Berlin A.M."/>
            <person name="Chapman S.B."/>
            <person name="Gainer-Dewar J."/>
            <person name="Goldberg J."/>
            <person name="Griggs A."/>
            <person name="Gujja S."/>
            <person name="Hansen M."/>
            <person name="Howarth C."/>
            <person name="Imamovic A."/>
            <person name="Ireland A."/>
            <person name="Larimer J."/>
            <person name="McCowan C."/>
            <person name="Murphy C."/>
            <person name="Pearson M."/>
            <person name="Poon T.W."/>
            <person name="Priest M."/>
            <person name="Roberts A."/>
            <person name="Saif S."/>
            <person name="Shea T."/>
            <person name="Sisk P."/>
            <person name="Sykes S."/>
            <person name="Wortman J."/>
            <person name="Nusbaum C."/>
            <person name="Birren B."/>
        </authorList>
    </citation>
    <scope>NUCLEOTIDE SEQUENCE [LARGE SCALE GENOMIC DNA]</scope>
    <source>
        <strain evidence="3">CM1001059</strain>
    </source>
</reference>
<keyword evidence="3" id="KW-1185">Reference proteome</keyword>
<reference evidence="2" key="2">
    <citation type="submission" date="2020-05" db="UniProtKB">
        <authorList>
            <consortium name="EnsemblMetazoa"/>
        </authorList>
    </citation>
    <scope>IDENTIFICATION</scope>
    <source>
        <strain evidence="2">CM1001059</strain>
    </source>
</reference>
<dbReference type="AlphaFoldDB" id="A0A182TEZ5"/>
<sequence>MGTRITGVIVRFLRCYHRFPLGHEGFGRNTNFTVVFPQTVDRSSDAGVLQMSHGYWQLIQLPDTMHNLCIAATFLLLLLLLLLQLLLVHTRICVNMTESPSSVLNNRYAM</sequence>
<feature type="transmembrane region" description="Helical" evidence="1">
    <location>
        <begin position="65"/>
        <end position="88"/>
    </location>
</feature>